<comment type="caution">
    <text evidence="11">The sequence shown here is derived from an EMBL/GenBank/DDBJ whole genome shotgun (WGS) entry which is preliminary data.</text>
</comment>
<name>A0A840PTU8_URETH</name>
<dbReference type="RefSeq" id="WP_168412509.1">
    <property type="nucleotide sequence ID" value="NZ_JAAXPW010000022.1"/>
</dbReference>
<feature type="transmembrane region" description="Helical" evidence="9">
    <location>
        <begin position="33"/>
        <end position="55"/>
    </location>
</feature>
<evidence type="ECO:0000256" key="2">
    <source>
        <dbReference type="ARBA" id="ARBA00004193"/>
    </source>
</evidence>
<keyword evidence="9" id="KW-1133">Transmembrane helix</keyword>
<feature type="transmembrane region" description="Helical" evidence="9">
    <location>
        <begin position="62"/>
        <end position="82"/>
    </location>
</feature>
<dbReference type="SUPFAM" id="SSF53850">
    <property type="entry name" value="Periplasmic binding protein-like II"/>
    <property type="match status" value="1"/>
</dbReference>
<dbReference type="GO" id="GO:0005886">
    <property type="term" value="C:plasma membrane"/>
    <property type="evidence" value="ECO:0007669"/>
    <property type="project" value="UniProtKB-SubCell"/>
</dbReference>
<dbReference type="AlphaFoldDB" id="A0A840PTU8"/>
<keyword evidence="8" id="KW-0449">Lipoprotein</keyword>
<keyword evidence="5" id="KW-0813">Transport</keyword>
<evidence type="ECO:0000256" key="3">
    <source>
        <dbReference type="ARBA" id="ARBA00008725"/>
    </source>
</evidence>
<evidence type="ECO:0000313" key="12">
    <source>
        <dbReference type="Proteomes" id="UP000557217"/>
    </source>
</evidence>
<keyword evidence="9" id="KW-0812">Transmembrane</keyword>
<dbReference type="GO" id="GO:0006817">
    <property type="term" value="P:phosphate ion transport"/>
    <property type="evidence" value="ECO:0007669"/>
    <property type="project" value="UniProtKB-KW"/>
</dbReference>
<dbReference type="EMBL" id="JACHGZ010000019">
    <property type="protein sequence ID" value="MBB5149373.1"/>
    <property type="molecule type" value="Genomic_DNA"/>
</dbReference>
<dbReference type="Gene3D" id="3.40.190.10">
    <property type="entry name" value="Periplasmic binding protein-like II"/>
    <property type="match status" value="2"/>
</dbReference>
<evidence type="ECO:0000256" key="6">
    <source>
        <dbReference type="ARBA" id="ARBA00022729"/>
    </source>
</evidence>
<keyword evidence="9" id="KW-0472">Membrane</keyword>
<keyword evidence="5" id="KW-0592">Phosphate transport</keyword>
<evidence type="ECO:0000256" key="8">
    <source>
        <dbReference type="ARBA" id="ARBA00023288"/>
    </source>
</evidence>
<dbReference type="InterPro" id="IPR050811">
    <property type="entry name" value="Phosphate_ABC_transporter"/>
</dbReference>
<keyword evidence="6" id="KW-0732">Signal</keyword>
<comment type="subunit">
    <text evidence="4">The complex is composed of two ATP-binding proteins (PstB), two transmembrane proteins (PstC and PstA) and a solute-binding protein (PstS).</text>
</comment>
<evidence type="ECO:0000256" key="4">
    <source>
        <dbReference type="ARBA" id="ARBA00011529"/>
    </source>
</evidence>
<dbReference type="PANTHER" id="PTHR30570:SF1">
    <property type="entry name" value="PHOSPHATE-BINDING PROTEIN PSTS"/>
    <property type="match status" value="1"/>
</dbReference>
<dbReference type="CDD" id="cd13566">
    <property type="entry name" value="PBP2_phosphate"/>
    <property type="match status" value="1"/>
</dbReference>
<keyword evidence="7" id="KW-0564">Palmitate</keyword>
<feature type="domain" description="PBP" evidence="10">
    <location>
        <begin position="129"/>
        <end position="365"/>
    </location>
</feature>
<evidence type="ECO:0000256" key="7">
    <source>
        <dbReference type="ARBA" id="ARBA00023139"/>
    </source>
</evidence>
<proteinExistence type="inferred from homology"/>
<dbReference type="InterPro" id="IPR024370">
    <property type="entry name" value="PBP_domain"/>
</dbReference>
<gene>
    <name evidence="11" type="ORF">HNR36_001763</name>
</gene>
<protein>
    <submittedName>
        <fullName evidence="11">Phosphate transport system substrate-binding protein</fullName>
    </submittedName>
</protein>
<sequence>MTNIFVSIIVFFVLCFFTFGVVFMALLIGNFEWIPFIIIFAIFLYLLFLAFLFRYFKTKKRIIWFVVISCVAISASSIWPIYQKYVENIPTVSAEVNIYEYMPFEENSKVVTLEEEATLQLSDSLPIMDGATALYPIYSAIAQATYPKKEYDPYNSEVMVNTTPEAYENLIYGKVDMIFVNEPSQKQLQRAKEKGVELKLIPIGKEAFVFFVNQKNEVDGLTLQQIKDIYSGKITNWKELGGKNEPIRAYQRPEDSGSQTSLQSLMGDTSIMDAPRENVASGMGEIISEVAQYRNFENAIGYTFRYYSQEMVGNNQIKLLAIDGVSPTKETIRSGEYPITGEFYIVTAGTENPNVNKLIDWVLSPQGQQLIEKVGYVPINNVDE</sequence>
<evidence type="ECO:0000256" key="5">
    <source>
        <dbReference type="ARBA" id="ARBA00022592"/>
    </source>
</evidence>
<dbReference type="PANTHER" id="PTHR30570">
    <property type="entry name" value="PERIPLASMIC PHOSPHATE BINDING COMPONENT OF PHOSPHATE ABC TRANSPORTER"/>
    <property type="match status" value="1"/>
</dbReference>
<dbReference type="Pfam" id="PF12849">
    <property type="entry name" value="PBP_like_2"/>
    <property type="match status" value="1"/>
</dbReference>
<feature type="transmembrane region" description="Helical" evidence="9">
    <location>
        <begin position="5"/>
        <end position="27"/>
    </location>
</feature>
<comment type="subcellular location">
    <subcellularLocation>
        <location evidence="2">Cell membrane</location>
        <topology evidence="2">Lipid-anchor</topology>
    </subcellularLocation>
</comment>
<comment type="similarity">
    <text evidence="3">Belongs to the PstS family.</text>
</comment>
<evidence type="ECO:0000259" key="10">
    <source>
        <dbReference type="Pfam" id="PF12849"/>
    </source>
</evidence>
<reference evidence="11 12" key="1">
    <citation type="submission" date="2020-08" db="EMBL/GenBank/DDBJ databases">
        <title>Genomic Encyclopedia of Type Strains, Phase IV (KMG-IV): sequencing the most valuable type-strain genomes for metagenomic binning, comparative biology and taxonomic classification.</title>
        <authorList>
            <person name="Goeker M."/>
        </authorList>
    </citation>
    <scope>NUCLEOTIDE SEQUENCE [LARGE SCALE GENOMIC DNA]</scope>
    <source>
        <strain evidence="11 12">DSM 10633</strain>
    </source>
</reference>
<dbReference type="Proteomes" id="UP000557217">
    <property type="component" value="Unassembled WGS sequence"/>
</dbReference>
<evidence type="ECO:0000256" key="1">
    <source>
        <dbReference type="ARBA" id="ARBA00002841"/>
    </source>
</evidence>
<comment type="function">
    <text evidence="1">Part of the ABC transporter complex PstSACB involved in phosphate import.</text>
</comment>
<keyword evidence="12" id="KW-1185">Reference proteome</keyword>
<organism evidence="11 12">
    <name type="scientific">Ureibacillus thermosphaericus</name>
    <dbReference type="NCBI Taxonomy" id="51173"/>
    <lineage>
        <taxon>Bacteria</taxon>
        <taxon>Bacillati</taxon>
        <taxon>Bacillota</taxon>
        <taxon>Bacilli</taxon>
        <taxon>Bacillales</taxon>
        <taxon>Caryophanaceae</taxon>
        <taxon>Ureibacillus</taxon>
    </lineage>
</organism>
<accession>A0A840PTU8</accession>
<evidence type="ECO:0000313" key="11">
    <source>
        <dbReference type="EMBL" id="MBB5149373.1"/>
    </source>
</evidence>
<evidence type="ECO:0000256" key="9">
    <source>
        <dbReference type="SAM" id="Phobius"/>
    </source>
</evidence>